<dbReference type="OrthoDB" id="273010at2759"/>
<dbReference type="KEGG" id="tdl:TDEL_0D02470"/>
<proteinExistence type="inferred from homology"/>
<dbReference type="FunCoup" id="G8ZT87">
    <property type="interactions" value="102"/>
</dbReference>
<dbReference type="HOGENOM" id="CLU_154777_1_1_1"/>
<comment type="subcellular location">
    <subcellularLocation>
        <location evidence="1">Mitochondrion matrix</location>
    </subcellularLocation>
</comment>
<dbReference type="GeneID" id="11502266"/>
<evidence type="ECO:0000313" key="7">
    <source>
        <dbReference type="Proteomes" id="UP000005627"/>
    </source>
</evidence>
<evidence type="ECO:0000313" key="6">
    <source>
        <dbReference type="EMBL" id="CCE91831.1"/>
    </source>
</evidence>
<dbReference type="PANTHER" id="PTHR13675:SF1">
    <property type="entry name" value="SUCCINATE DEHYDROGENASE ASSEMBLY FACTOR 1, MITOCHONDRIAL"/>
    <property type="match status" value="1"/>
</dbReference>
<evidence type="ECO:0000256" key="3">
    <source>
        <dbReference type="ARBA" id="ARBA00023186"/>
    </source>
</evidence>
<accession>G8ZT87</accession>
<dbReference type="CDD" id="cd20268">
    <property type="entry name" value="Complex1_LYR_SDHAF1_LYRM8"/>
    <property type="match status" value="1"/>
</dbReference>
<organism evidence="6 7">
    <name type="scientific">Torulaspora delbrueckii</name>
    <name type="common">Yeast</name>
    <name type="synonym">Candida colliculosa</name>
    <dbReference type="NCBI Taxonomy" id="4950"/>
    <lineage>
        <taxon>Eukaryota</taxon>
        <taxon>Fungi</taxon>
        <taxon>Dikarya</taxon>
        <taxon>Ascomycota</taxon>
        <taxon>Saccharomycotina</taxon>
        <taxon>Saccharomycetes</taxon>
        <taxon>Saccharomycetales</taxon>
        <taxon>Saccharomycetaceae</taxon>
        <taxon>Torulaspora</taxon>
    </lineage>
</organism>
<comment type="similarity">
    <text evidence="4">Belongs to the complex I LYR family. SDHAF1 subfamily.</text>
</comment>
<evidence type="ECO:0000259" key="5">
    <source>
        <dbReference type="Pfam" id="PF05347"/>
    </source>
</evidence>
<dbReference type="AlphaFoldDB" id="G8ZT87"/>
<evidence type="ECO:0000256" key="1">
    <source>
        <dbReference type="ARBA" id="ARBA00004305"/>
    </source>
</evidence>
<dbReference type="Proteomes" id="UP000005627">
    <property type="component" value="Chromosome 4"/>
</dbReference>
<dbReference type="Pfam" id="PF05347">
    <property type="entry name" value="Complex1_LYR"/>
    <property type="match status" value="1"/>
</dbReference>
<name>G8ZT87_TORDE</name>
<evidence type="ECO:0000256" key="2">
    <source>
        <dbReference type="ARBA" id="ARBA00023128"/>
    </source>
</evidence>
<keyword evidence="3" id="KW-0143">Chaperone</keyword>
<protein>
    <recommendedName>
        <fullName evidence="5">Complex 1 LYR protein domain-containing protein</fullName>
    </recommendedName>
</protein>
<sequence>MAKRLSGLQKEVIHLYRGCIRVAHTKPRPNQPHFVSYIREEFGKYKGLPKKDFTAIEHLLRVGHKRKDLYSQPELKDIH</sequence>
<dbReference type="InterPro" id="IPR045295">
    <property type="entry name" value="Complex1_LYR_SDHAF1_LYRM8"/>
</dbReference>
<feature type="domain" description="Complex 1 LYR protein" evidence="5">
    <location>
        <begin position="10"/>
        <end position="66"/>
    </location>
</feature>
<dbReference type="EMBL" id="HE616745">
    <property type="protein sequence ID" value="CCE91831.1"/>
    <property type="molecule type" value="Genomic_DNA"/>
</dbReference>
<gene>
    <name evidence="6" type="primary">TDEL0D02470</name>
    <name evidence="6" type="ORF">TDEL_0D02470</name>
</gene>
<keyword evidence="7" id="KW-1185">Reference proteome</keyword>
<keyword evidence="2" id="KW-0496">Mitochondrion</keyword>
<dbReference type="STRING" id="1076872.G8ZT87"/>
<evidence type="ECO:0000256" key="4">
    <source>
        <dbReference type="ARBA" id="ARBA00025715"/>
    </source>
</evidence>
<reference evidence="6 7" key="1">
    <citation type="journal article" date="2011" name="Proc. Natl. Acad. Sci. U.S.A.">
        <title>Evolutionary erosion of yeast sex chromosomes by mating-type switching accidents.</title>
        <authorList>
            <person name="Gordon J.L."/>
            <person name="Armisen D."/>
            <person name="Proux-Wera E."/>
            <person name="Oheigeartaigh S.S."/>
            <person name="Byrne K.P."/>
            <person name="Wolfe K.H."/>
        </authorList>
    </citation>
    <scope>NUCLEOTIDE SEQUENCE [LARGE SCALE GENOMIC DNA]</scope>
    <source>
        <strain evidence="7">ATCC 10662 / CBS 1146 / NBRC 0425 / NCYC 2629 / NRRL Y-866</strain>
    </source>
</reference>
<dbReference type="GO" id="GO:0034553">
    <property type="term" value="P:mitochondrial respiratory chain complex II assembly"/>
    <property type="evidence" value="ECO:0007669"/>
    <property type="project" value="EnsemblFungi"/>
</dbReference>
<dbReference type="GO" id="GO:0005759">
    <property type="term" value="C:mitochondrial matrix"/>
    <property type="evidence" value="ECO:0007669"/>
    <property type="project" value="UniProtKB-SubCell"/>
</dbReference>
<dbReference type="RefSeq" id="XP_003681042.1">
    <property type="nucleotide sequence ID" value="XM_003680994.1"/>
</dbReference>
<dbReference type="PANTHER" id="PTHR13675">
    <property type="entry name" value="LYR MOTIF-CONTAINING PROTEIN 2"/>
    <property type="match status" value="1"/>
</dbReference>
<dbReference type="eggNOG" id="KOG4620">
    <property type="taxonomic scope" value="Eukaryota"/>
</dbReference>
<dbReference type="InterPro" id="IPR008011">
    <property type="entry name" value="Complex1_LYR_dom"/>
</dbReference>
<dbReference type="InParanoid" id="G8ZT87"/>